<dbReference type="Pfam" id="PF08325">
    <property type="entry name" value="WLM"/>
    <property type="match status" value="1"/>
</dbReference>
<dbReference type="AlphaFoldDB" id="A0A7S3LEW3"/>
<dbReference type="InterPro" id="IPR000626">
    <property type="entry name" value="Ubiquitin-like_dom"/>
</dbReference>
<dbReference type="Gene3D" id="3.10.20.90">
    <property type="entry name" value="Phosphatidylinositol 3-kinase Catalytic Subunit, Chain A, domain 1"/>
    <property type="match status" value="1"/>
</dbReference>
<accession>A0A7S3LEW3</accession>
<protein>
    <recommendedName>
        <fullName evidence="5">WLM domain-containing protein</fullName>
    </recommendedName>
</protein>
<feature type="compositionally biased region" description="Basic and acidic residues" evidence="1">
    <location>
        <begin position="114"/>
        <end position="129"/>
    </location>
</feature>
<dbReference type="InterPro" id="IPR029071">
    <property type="entry name" value="Ubiquitin-like_domsf"/>
</dbReference>
<evidence type="ECO:0008006" key="5">
    <source>
        <dbReference type="Google" id="ProtNLM"/>
    </source>
</evidence>
<dbReference type="PROSITE" id="PS50053">
    <property type="entry name" value="UBIQUITIN_2"/>
    <property type="match status" value="1"/>
</dbReference>
<dbReference type="SUPFAM" id="SSF54236">
    <property type="entry name" value="Ubiquitin-like"/>
    <property type="match status" value="1"/>
</dbReference>
<organism evidence="4">
    <name type="scientific">Amphora coffeiformis</name>
    <dbReference type="NCBI Taxonomy" id="265554"/>
    <lineage>
        <taxon>Eukaryota</taxon>
        <taxon>Sar</taxon>
        <taxon>Stramenopiles</taxon>
        <taxon>Ochrophyta</taxon>
        <taxon>Bacillariophyta</taxon>
        <taxon>Bacillariophyceae</taxon>
        <taxon>Bacillariophycidae</taxon>
        <taxon>Thalassiophysales</taxon>
        <taxon>Catenulaceae</taxon>
        <taxon>Amphora</taxon>
    </lineage>
</organism>
<evidence type="ECO:0000313" key="4">
    <source>
        <dbReference type="EMBL" id="CAE0419280.1"/>
    </source>
</evidence>
<dbReference type="EMBL" id="HBIM01021667">
    <property type="protein sequence ID" value="CAE0419280.1"/>
    <property type="molecule type" value="Transcribed_RNA"/>
</dbReference>
<evidence type="ECO:0000256" key="1">
    <source>
        <dbReference type="SAM" id="MobiDB-lite"/>
    </source>
</evidence>
<name>A0A7S3LEW3_9STRA</name>
<dbReference type="PANTHER" id="PTHR47796:SF1">
    <property type="entry name" value="OS08G0500800 PROTEIN"/>
    <property type="match status" value="1"/>
</dbReference>
<feature type="domain" description="WLM" evidence="3">
    <location>
        <begin position="150"/>
        <end position="334"/>
    </location>
</feature>
<gene>
    <name evidence="4" type="ORF">ACOF00016_LOCUS16127</name>
</gene>
<evidence type="ECO:0000259" key="2">
    <source>
        <dbReference type="PROSITE" id="PS50053"/>
    </source>
</evidence>
<dbReference type="PROSITE" id="PS51397">
    <property type="entry name" value="WLM"/>
    <property type="match status" value="1"/>
</dbReference>
<feature type="region of interest" description="Disordered" evidence="1">
    <location>
        <begin position="110"/>
        <end position="131"/>
    </location>
</feature>
<proteinExistence type="predicted"/>
<dbReference type="PANTHER" id="PTHR47796">
    <property type="entry name" value="ZINC METALLOPROTEINASE-LIKE PROTEIN"/>
    <property type="match status" value="1"/>
</dbReference>
<feature type="domain" description="Ubiquitin-like" evidence="2">
    <location>
        <begin position="13"/>
        <end position="66"/>
    </location>
</feature>
<evidence type="ECO:0000259" key="3">
    <source>
        <dbReference type="PROSITE" id="PS51397"/>
    </source>
</evidence>
<reference evidence="4" key="1">
    <citation type="submission" date="2021-01" db="EMBL/GenBank/DDBJ databases">
        <authorList>
            <person name="Corre E."/>
            <person name="Pelletier E."/>
            <person name="Niang G."/>
            <person name="Scheremetjew M."/>
            <person name="Finn R."/>
            <person name="Kale V."/>
            <person name="Holt S."/>
            <person name="Cochrane G."/>
            <person name="Meng A."/>
            <person name="Brown T."/>
            <person name="Cohen L."/>
        </authorList>
    </citation>
    <scope>NUCLEOTIDE SEQUENCE</scope>
    <source>
        <strain evidence="4">CCMP127</strain>
    </source>
</reference>
<sequence>MTETNADTTPKLLISYRGSKIELPLEPPTTVLALKQRVVQQTDRHVNNLSTDDIKLMLQGKVLKQDAEDLYETLITRRKKKPQKVYQILATGLSQREAVQAEHDLRDGLQAAPRIRDDHTDKGRKEMERRKRLGRQMMTKIYTRKGNVAGSSGYGDYGFGTIETLPNLPHREKAQRILETLANDPGIQACMAKHNWKVGALAELYPEGKVGESEVCVMGLNQNKGMRILLRVRTDDLRGFRKMLSIRKVLFHELAHNVHSEHNGKFFQLMRQIEAECNSLDWTKGAGLTDMSNEDGGTYEGGTFRLGGDKNQAAPTNNLSTRELAAQAALRRMTLEEEEIQNNCGCGQKSLFLPPNEDNSMDQT</sequence>
<dbReference type="InterPro" id="IPR013536">
    <property type="entry name" value="WLM_dom"/>
</dbReference>